<dbReference type="GO" id="GO:0005634">
    <property type="term" value="C:nucleus"/>
    <property type="evidence" value="ECO:0007669"/>
    <property type="project" value="UniProtKB-UniRule"/>
</dbReference>
<proteinExistence type="predicted"/>
<dbReference type="Gene3D" id="1.10.30.10">
    <property type="entry name" value="High mobility group box domain"/>
    <property type="match status" value="1"/>
</dbReference>
<feature type="DNA-binding region" description="HMG box" evidence="2">
    <location>
        <begin position="125"/>
        <end position="204"/>
    </location>
</feature>
<dbReference type="PANTHER" id="PTHR48112">
    <property type="entry name" value="HIGH MOBILITY GROUP PROTEIN DSP1"/>
    <property type="match status" value="1"/>
</dbReference>
<accession>A0A7S4M5F9</accession>
<feature type="region of interest" description="Disordered" evidence="3">
    <location>
        <begin position="76"/>
        <end position="122"/>
    </location>
</feature>
<evidence type="ECO:0000256" key="3">
    <source>
        <dbReference type="SAM" id="MobiDB-lite"/>
    </source>
</evidence>
<protein>
    <recommendedName>
        <fullName evidence="4">HMG box domain-containing protein</fullName>
    </recommendedName>
</protein>
<evidence type="ECO:0000256" key="2">
    <source>
        <dbReference type="PROSITE-ProRule" id="PRU00267"/>
    </source>
</evidence>
<reference evidence="5" key="1">
    <citation type="submission" date="2021-01" db="EMBL/GenBank/DDBJ databases">
        <authorList>
            <person name="Corre E."/>
            <person name="Pelletier E."/>
            <person name="Niang G."/>
            <person name="Scheremetjew M."/>
            <person name="Finn R."/>
            <person name="Kale V."/>
            <person name="Holt S."/>
            <person name="Cochrane G."/>
            <person name="Meng A."/>
            <person name="Brown T."/>
            <person name="Cohen L."/>
        </authorList>
    </citation>
    <scope>NUCLEOTIDE SEQUENCE</scope>
    <source>
        <strain evidence="5">Isolate 1302-5</strain>
    </source>
</reference>
<name>A0A7S4M5F9_9STRA</name>
<dbReference type="SMART" id="SM00398">
    <property type="entry name" value="HMG"/>
    <property type="match status" value="1"/>
</dbReference>
<dbReference type="GO" id="GO:0003677">
    <property type="term" value="F:DNA binding"/>
    <property type="evidence" value="ECO:0007669"/>
    <property type="project" value="UniProtKB-UniRule"/>
</dbReference>
<evidence type="ECO:0000313" key="5">
    <source>
        <dbReference type="EMBL" id="CAE2201395.1"/>
    </source>
</evidence>
<dbReference type="Pfam" id="PF09011">
    <property type="entry name" value="HMG_box_2"/>
    <property type="match status" value="1"/>
</dbReference>
<evidence type="ECO:0000256" key="1">
    <source>
        <dbReference type="ARBA" id="ARBA00023125"/>
    </source>
</evidence>
<dbReference type="EMBL" id="HBKQ01001239">
    <property type="protein sequence ID" value="CAE2201395.1"/>
    <property type="molecule type" value="Transcribed_RNA"/>
</dbReference>
<organism evidence="5">
    <name type="scientific">Odontella aurita</name>
    <dbReference type="NCBI Taxonomy" id="265563"/>
    <lineage>
        <taxon>Eukaryota</taxon>
        <taxon>Sar</taxon>
        <taxon>Stramenopiles</taxon>
        <taxon>Ochrophyta</taxon>
        <taxon>Bacillariophyta</taxon>
        <taxon>Mediophyceae</taxon>
        <taxon>Biddulphiophycidae</taxon>
        <taxon>Eupodiscales</taxon>
        <taxon>Odontellaceae</taxon>
        <taxon>Odontella</taxon>
    </lineage>
</organism>
<dbReference type="InterPro" id="IPR050342">
    <property type="entry name" value="HMGB"/>
</dbReference>
<dbReference type="AlphaFoldDB" id="A0A7S4M5F9"/>
<keyword evidence="2" id="KW-0539">Nucleus</keyword>
<keyword evidence="1 2" id="KW-0238">DNA-binding</keyword>
<dbReference type="InterPro" id="IPR009071">
    <property type="entry name" value="HMG_box_dom"/>
</dbReference>
<feature type="compositionally biased region" description="Basic and acidic residues" evidence="3">
    <location>
        <begin position="113"/>
        <end position="122"/>
    </location>
</feature>
<dbReference type="InterPro" id="IPR036910">
    <property type="entry name" value="HMG_box_dom_sf"/>
</dbReference>
<dbReference type="SUPFAM" id="SSF47095">
    <property type="entry name" value="HMG-box"/>
    <property type="match status" value="1"/>
</dbReference>
<sequence length="410" mass="44782">MEASKNLCPKHSSASICNLKADQKKDGSLGSKVVRSSVSHSFHREEGGVLNIAAIHDISVLPSSCLNTFVEASDKSSAPPIEVSNKGGEAIPQRNLGFEKGNKSGGSNSDVDLIDHPPVIRDDKPKRPLSAYNFFFKSERARLLRIRSRDTDPIKTGGIGMGFVDLARTVARSWNILDACSRRVYEKRALQDKRRYLIGMKAWKEHCRKAEAEAKARETKNASGDYPITDFMMDRLQGMLLPEIEFEVAMSARAVVEKTSRTPPEVPDDRDEQGIIPFSSSTFPHVIDRNVFPSHTAGLLFQATMASAKDISVNTNGLGGFPSPLKHSSVKTFIGTPIHGENLSNVSTPTGRGASVIAQSQRCVGSSTDLIAMSNWTAGMVYNSSSSDADYWSDPEVRHVLEKLVNDSSD</sequence>
<gene>
    <name evidence="5" type="ORF">OAUR00152_LOCUS871</name>
</gene>
<dbReference type="PANTHER" id="PTHR48112:SF15">
    <property type="entry name" value="HMG BOX DOMAIN-CONTAINING PROTEIN"/>
    <property type="match status" value="1"/>
</dbReference>
<dbReference type="PROSITE" id="PS50118">
    <property type="entry name" value="HMG_BOX_2"/>
    <property type="match status" value="1"/>
</dbReference>
<feature type="domain" description="HMG box" evidence="4">
    <location>
        <begin position="125"/>
        <end position="204"/>
    </location>
</feature>
<evidence type="ECO:0000259" key="4">
    <source>
        <dbReference type="PROSITE" id="PS50118"/>
    </source>
</evidence>